<dbReference type="Proteomes" id="UP001066276">
    <property type="component" value="Chromosome 2_1"/>
</dbReference>
<dbReference type="NCBIfam" id="TIGR00322">
    <property type="entry name" value="diphth2_R"/>
    <property type="match status" value="1"/>
</dbReference>
<dbReference type="EMBL" id="JANPWB010000003">
    <property type="protein sequence ID" value="KAJ1200699.1"/>
    <property type="molecule type" value="Genomic_DNA"/>
</dbReference>
<dbReference type="InterPro" id="IPR016435">
    <property type="entry name" value="DPH1/DPH2"/>
</dbReference>
<keyword evidence="2" id="KW-1185">Reference proteome</keyword>
<comment type="caution">
    <text evidence="1">The sequence shown here is derived from an EMBL/GenBank/DDBJ whole genome shotgun (WGS) entry which is preliminary data.</text>
</comment>
<evidence type="ECO:0000313" key="1">
    <source>
        <dbReference type="EMBL" id="KAJ1200699.1"/>
    </source>
</evidence>
<protein>
    <recommendedName>
        <fullName evidence="3">2-(3-amino-3-carboxypropyl)histidine synthase</fullName>
    </recommendedName>
</protein>
<evidence type="ECO:0008006" key="3">
    <source>
        <dbReference type="Google" id="ProtNLM"/>
    </source>
</evidence>
<sequence length="106" mass="11694">MQPLVSNISTFTTTQVMPLTANISEAAVPRAGARAPRRRVANQIPEEILNNSELQEAVGTLPINYNFEIFKTIWRIKQIGAKRVALQMPEGLLIFACTIADIIESA</sequence>
<organism evidence="1 2">
    <name type="scientific">Pleurodeles waltl</name>
    <name type="common">Iberian ribbed newt</name>
    <dbReference type="NCBI Taxonomy" id="8319"/>
    <lineage>
        <taxon>Eukaryota</taxon>
        <taxon>Metazoa</taxon>
        <taxon>Chordata</taxon>
        <taxon>Craniata</taxon>
        <taxon>Vertebrata</taxon>
        <taxon>Euteleostomi</taxon>
        <taxon>Amphibia</taxon>
        <taxon>Batrachia</taxon>
        <taxon>Caudata</taxon>
        <taxon>Salamandroidea</taxon>
        <taxon>Salamandridae</taxon>
        <taxon>Pleurodelinae</taxon>
        <taxon>Pleurodeles</taxon>
    </lineage>
</organism>
<dbReference type="AlphaFoldDB" id="A0AAV7VJ69"/>
<dbReference type="InterPro" id="IPR042263">
    <property type="entry name" value="DPH1/DPH2_1"/>
</dbReference>
<reference evidence="1" key="1">
    <citation type="journal article" date="2022" name="bioRxiv">
        <title>Sequencing and chromosome-scale assembly of the giantPleurodeles waltlgenome.</title>
        <authorList>
            <person name="Brown T."/>
            <person name="Elewa A."/>
            <person name="Iarovenko S."/>
            <person name="Subramanian E."/>
            <person name="Araus A.J."/>
            <person name="Petzold A."/>
            <person name="Susuki M."/>
            <person name="Suzuki K.-i.T."/>
            <person name="Hayashi T."/>
            <person name="Toyoda A."/>
            <person name="Oliveira C."/>
            <person name="Osipova E."/>
            <person name="Leigh N.D."/>
            <person name="Simon A."/>
            <person name="Yun M.H."/>
        </authorList>
    </citation>
    <scope>NUCLEOTIDE SEQUENCE</scope>
    <source>
        <strain evidence="1">20211129_DDA</strain>
        <tissue evidence="1">Liver</tissue>
    </source>
</reference>
<proteinExistence type="predicted"/>
<dbReference type="PANTHER" id="PTHR10762">
    <property type="entry name" value="DIPHTHAMIDE BIOSYNTHESIS PROTEIN"/>
    <property type="match status" value="1"/>
</dbReference>
<evidence type="ECO:0000313" key="2">
    <source>
        <dbReference type="Proteomes" id="UP001066276"/>
    </source>
</evidence>
<name>A0AAV7VJ69_PLEWA</name>
<dbReference type="PANTHER" id="PTHR10762:SF1">
    <property type="entry name" value="2-(3-AMINO-3-CARBOXYPROPYL)HISTIDINE SYNTHASE SUBUNIT 1"/>
    <property type="match status" value="1"/>
</dbReference>
<accession>A0AAV7VJ69</accession>
<dbReference type="Gene3D" id="3.40.50.11840">
    <property type="entry name" value="Diphthamide synthesis DPH1/DPH2 domain 1"/>
    <property type="match status" value="1"/>
</dbReference>
<dbReference type="GO" id="GO:0017183">
    <property type="term" value="P:protein histidyl modification to diphthamide"/>
    <property type="evidence" value="ECO:0007669"/>
    <property type="project" value="InterPro"/>
</dbReference>
<dbReference type="GO" id="GO:0090560">
    <property type="term" value="F:2-(3-amino-3-carboxypropyl)histidine synthase activity"/>
    <property type="evidence" value="ECO:0007669"/>
    <property type="project" value="InterPro"/>
</dbReference>
<gene>
    <name evidence="1" type="ORF">NDU88_004520</name>
</gene>